<dbReference type="GO" id="GO:0000967">
    <property type="term" value="P:rRNA 5'-end processing"/>
    <property type="evidence" value="ECO:0007669"/>
    <property type="project" value="UniProtKB-UniRule"/>
</dbReference>
<keyword evidence="4 5" id="KW-0378">Hydrolase</keyword>
<dbReference type="GO" id="GO:0005737">
    <property type="term" value="C:cytoplasm"/>
    <property type="evidence" value="ECO:0007669"/>
    <property type="project" value="UniProtKB-SubCell"/>
</dbReference>
<keyword evidence="1 5" id="KW-0963">Cytoplasm</keyword>
<comment type="similarity">
    <text evidence="5">Belongs to the YqgF HJR family.</text>
</comment>
<dbReference type="NCBIfam" id="TIGR00250">
    <property type="entry name" value="RNAse_H_YqgF"/>
    <property type="match status" value="1"/>
</dbReference>
<evidence type="ECO:0000256" key="3">
    <source>
        <dbReference type="ARBA" id="ARBA00022722"/>
    </source>
</evidence>
<evidence type="ECO:0000256" key="1">
    <source>
        <dbReference type="ARBA" id="ARBA00022490"/>
    </source>
</evidence>
<dbReference type="GO" id="GO:0004518">
    <property type="term" value="F:nuclease activity"/>
    <property type="evidence" value="ECO:0007669"/>
    <property type="project" value="UniProtKB-KW"/>
</dbReference>
<dbReference type="GO" id="GO:0016788">
    <property type="term" value="F:hydrolase activity, acting on ester bonds"/>
    <property type="evidence" value="ECO:0007669"/>
    <property type="project" value="UniProtKB-UniRule"/>
</dbReference>
<proteinExistence type="inferred from homology"/>
<accession>A0A1G2TWJ1</accession>
<evidence type="ECO:0000256" key="4">
    <source>
        <dbReference type="ARBA" id="ARBA00022801"/>
    </source>
</evidence>
<evidence type="ECO:0000256" key="2">
    <source>
        <dbReference type="ARBA" id="ARBA00022517"/>
    </source>
</evidence>
<dbReference type="EMBL" id="MHWB01000011">
    <property type="protein sequence ID" value="OHB01594.1"/>
    <property type="molecule type" value="Genomic_DNA"/>
</dbReference>
<dbReference type="CDD" id="cd16964">
    <property type="entry name" value="YqgF"/>
    <property type="match status" value="1"/>
</dbReference>
<dbReference type="HAMAP" id="MF_00651">
    <property type="entry name" value="Nuclease_YqgF"/>
    <property type="match status" value="1"/>
</dbReference>
<dbReference type="SUPFAM" id="SSF53098">
    <property type="entry name" value="Ribonuclease H-like"/>
    <property type="match status" value="1"/>
</dbReference>
<dbReference type="AlphaFoldDB" id="A0A1G2TWJ1"/>
<name>A0A1G2TWJ1_9BACT</name>
<dbReference type="EC" id="3.1.-.-" evidence="5"/>
<reference evidence="7 8" key="1">
    <citation type="journal article" date="2016" name="Nat. Commun.">
        <title>Thousands of microbial genomes shed light on interconnected biogeochemical processes in an aquifer system.</title>
        <authorList>
            <person name="Anantharaman K."/>
            <person name="Brown C.T."/>
            <person name="Hug L.A."/>
            <person name="Sharon I."/>
            <person name="Castelle C.J."/>
            <person name="Probst A.J."/>
            <person name="Thomas B.C."/>
            <person name="Singh A."/>
            <person name="Wilkins M.J."/>
            <person name="Karaoz U."/>
            <person name="Brodie E.L."/>
            <person name="Williams K.H."/>
            <person name="Hubbard S.S."/>
            <person name="Banfield J.F."/>
        </authorList>
    </citation>
    <scope>NUCLEOTIDE SEQUENCE [LARGE SCALE GENOMIC DNA]</scope>
</reference>
<dbReference type="PANTHER" id="PTHR33317">
    <property type="entry name" value="POLYNUCLEOTIDYL TRANSFERASE, RIBONUCLEASE H-LIKE SUPERFAMILY PROTEIN"/>
    <property type="match status" value="1"/>
</dbReference>
<feature type="domain" description="YqgF/RNase H-like" evidence="6">
    <location>
        <begin position="1"/>
        <end position="99"/>
    </location>
</feature>
<dbReference type="STRING" id="1802758.A3A96_02900"/>
<dbReference type="Proteomes" id="UP000177707">
    <property type="component" value="Unassembled WGS sequence"/>
</dbReference>
<keyword evidence="3 5" id="KW-0540">Nuclease</keyword>
<evidence type="ECO:0000259" key="6">
    <source>
        <dbReference type="SMART" id="SM00732"/>
    </source>
</evidence>
<dbReference type="InterPro" id="IPR012337">
    <property type="entry name" value="RNaseH-like_sf"/>
</dbReference>
<organism evidence="7 8">
    <name type="scientific">Candidatus Zambryskibacteria bacterium RIFCSPLOWO2_01_FULL_39_39</name>
    <dbReference type="NCBI Taxonomy" id="1802758"/>
    <lineage>
        <taxon>Bacteria</taxon>
        <taxon>Candidatus Zambryskiibacteriota</taxon>
    </lineage>
</organism>
<dbReference type="Gene3D" id="3.30.420.140">
    <property type="entry name" value="YqgF/RNase H-like domain"/>
    <property type="match status" value="1"/>
</dbReference>
<dbReference type="InterPro" id="IPR006641">
    <property type="entry name" value="YqgF/RNaseH-like_dom"/>
</dbReference>
<gene>
    <name evidence="7" type="ORF">A3A96_02900</name>
</gene>
<comment type="caution">
    <text evidence="7">The sequence shown here is derived from an EMBL/GenBank/DDBJ whole genome shotgun (WGS) entry which is preliminary data.</text>
</comment>
<dbReference type="PANTHER" id="PTHR33317:SF4">
    <property type="entry name" value="POLYNUCLEOTIDYL TRANSFERASE, RIBONUCLEASE H-LIKE SUPERFAMILY PROTEIN"/>
    <property type="match status" value="1"/>
</dbReference>
<dbReference type="SMART" id="SM00732">
    <property type="entry name" value="YqgFc"/>
    <property type="match status" value="1"/>
</dbReference>
<comment type="subcellular location">
    <subcellularLocation>
        <location evidence="5">Cytoplasm</location>
    </subcellularLocation>
</comment>
<keyword evidence="2 5" id="KW-0690">Ribosome biogenesis</keyword>
<dbReference type="Pfam" id="PF03652">
    <property type="entry name" value="RuvX"/>
    <property type="match status" value="1"/>
</dbReference>
<evidence type="ECO:0000313" key="8">
    <source>
        <dbReference type="Proteomes" id="UP000177707"/>
    </source>
</evidence>
<dbReference type="InterPro" id="IPR037027">
    <property type="entry name" value="YqgF/RNaseH-like_dom_sf"/>
</dbReference>
<comment type="function">
    <text evidence="5">Could be a nuclease involved in processing of the 5'-end of pre-16S rRNA.</text>
</comment>
<dbReference type="InterPro" id="IPR005227">
    <property type="entry name" value="YqgF"/>
</dbReference>
<evidence type="ECO:0000313" key="7">
    <source>
        <dbReference type="EMBL" id="OHB01594.1"/>
    </source>
</evidence>
<evidence type="ECO:0000256" key="5">
    <source>
        <dbReference type="HAMAP-Rule" id="MF_00651"/>
    </source>
</evidence>
<protein>
    <recommendedName>
        <fullName evidence="5">Putative pre-16S rRNA nuclease</fullName>
        <ecNumber evidence="5">3.1.-.-</ecNumber>
    </recommendedName>
</protein>
<sequence length="129" mass="14605">MKYLGIDFGGKRVGLAVSDETNRLAFPHSVILNNENLLTEVVKIIKEENIGSIIIGESKDFKGEPNKIMVEIEKFKNKLAEKTKLKIYFEPEFMTSVQAKHIQGENDMHDASVAAIILQSYLDKNSYML</sequence>